<keyword evidence="3 5" id="KW-0238">DNA-binding</keyword>
<evidence type="ECO:0000313" key="9">
    <source>
        <dbReference type="Proteomes" id="UP000266915"/>
    </source>
</evidence>
<dbReference type="AlphaFoldDB" id="A0A3N2C6W4"/>
<evidence type="ECO:0000256" key="2">
    <source>
        <dbReference type="ARBA" id="ARBA00022908"/>
    </source>
</evidence>
<dbReference type="PROSITE" id="PS51898">
    <property type="entry name" value="TYR_RECOMBINASE"/>
    <property type="match status" value="1"/>
</dbReference>
<evidence type="ECO:0000256" key="4">
    <source>
        <dbReference type="ARBA" id="ARBA00023172"/>
    </source>
</evidence>
<evidence type="ECO:0000256" key="5">
    <source>
        <dbReference type="PROSITE-ProRule" id="PRU01248"/>
    </source>
</evidence>
<comment type="caution">
    <text evidence="8">The sequence shown here is derived from an EMBL/GenBank/DDBJ whole genome shotgun (WGS) entry which is preliminary data.</text>
</comment>
<comment type="similarity">
    <text evidence="1">Belongs to the 'phage' integrase family.</text>
</comment>
<dbReference type="InterPro" id="IPR013762">
    <property type="entry name" value="Integrase-like_cat_sf"/>
</dbReference>
<keyword evidence="4" id="KW-0233">DNA recombination</keyword>
<evidence type="ECO:0000313" key="8">
    <source>
        <dbReference type="EMBL" id="ROR83249.1"/>
    </source>
</evidence>
<evidence type="ECO:0000256" key="3">
    <source>
        <dbReference type="ARBA" id="ARBA00023125"/>
    </source>
</evidence>
<gene>
    <name evidence="8" type="ORF">EDD42_3358</name>
</gene>
<keyword evidence="9" id="KW-1185">Reference proteome</keyword>
<keyword evidence="2" id="KW-0229">DNA integration</keyword>
<dbReference type="GO" id="GO:0015074">
    <property type="term" value="P:DNA integration"/>
    <property type="evidence" value="ECO:0007669"/>
    <property type="project" value="UniProtKB-KW"/>
</dbReference>
<dbReference type="PROSITE" id="PS51900">
    <property type="entry name" value="CB"/>
    <property type="match status" value="1"/>
</dbReference>
<sequence length="391" mass="44738">MIRVQTVRVDGEETTWTVLGEDHLPFEPAELYLEHLRQTQSSPNTIRSYARALQLWLVYLHGRDREWDAYQLEDLTGFVAWMRSGLPPGVAPLHGTPSRVSDSTAALRLQGVRSFYVFHEWRGMRFDPQLFSFRDARSPYAPMLAHLRSRRAGGAVTVKVTRRRVNAPVLTPAQIDAIKNACGRFNAETGTWTGSVRDRFFFALLEETGLRMGEALSLQHRDWHSGSGASPFIEVVPRAHPHGARVKGGHYRKIYISDDLDSLYAEYLWQVCDLGIDLIVDDLDSSYVFVNLRGGERFAPIRPETIYKLVERIRRHLGDQVPARWSPHWFRHSHATAMLLAGRPIHVVSRRLGHSDIQTTLNTYAWVTEDDELRALADWRGSTSGWRDDEK</sequence>
<dbReference type="PANTHER" id="PTHR30349">
    <property type="entry name" value="PHAGE INTEGRASE-RELATED"/>
    <property type="match status" value="1"/>
</dbReference>
<feature type="domain" description="Tyr recombinase" evidence="6">
    <location>
        <begin position="165"/>
        <end position="378"/>
    </location>
</feature>
<accession>A0A3N2C6W4</accession>
<dbReference type="InterPro" id="IPR044068">
    <property type="entry name" value="CB"/>
</dbReference>
<dbReference type="Gene3D" id="1.10.150.130">
    <property type="match status" value="1"/>
</dbReference>
<dbReference type="SUPFAM" id="SSF56349">
    <property type="entry name" value="DNA breaking-rejoining enzymes"/>
    <property type="match status" value="1"/>
</dbReference>
<dbReference type="Pfam" id="PF00589">
    <property type="entry name" value="Phage_integrase"/>
    <property type="match status" value="1"/>
</dbReference>
<evidence type="ECO:0000259" key="6">
    <source>
        <dbReference type="PROSITE" id="PS51898"/>
    </source>
</evidence>
<dbReference type="InterPro" id="IPR004107">
    <property type="entry name" value="Integrase_SAM-like_N"/>
</dbReference>
<dbReference type="Pfam" id="PF02899">
    <property type="entry name" value="Phage_int_SAM_1"/>
    <property type="match status" value="1"/>
</dbReference>
<dbReference type="InterPro" id="IPR011010">
    <property type="entry name" value="DNA_brk_join_enz"/>
</dbReference>
<dbReference type="PANTHER" id="PTHR30349:SF41">
    <property type="entry name" value="INTEGRASE_RECOMBINASE PROTEIN MJ0367-RELATED"/>
    <property type="match status" value="1"/>
</dbReference>
<dbReference type="InterPro" id="IPR010998">
    <property type="entry name" value="Integrase_recombinase_N"/>
</dbReference>
<evidence type="ECO:0000256" key="1">
    <source>
        <dbReference type="ARBA" id="ARBA00008857"/>
    </source>
</evidence>
<dbReference type="Proteomes" id="UP000266915">
    <property type="component" value="Unassembled WGS sequence"/>
</dbReference>
<name>A0A3N2C6W4_9MICO</name>
<dbReference type="InterPro" id="IPR050090">
    <property type="entry name" value="Tyrosine_recombinase_XerCD"/>
</dbReference>
<organism evidence="8 9">
    <name type="scientific">Plantibacter flavus</name>
    <dbReference type="NCBI Taxonomy" id="150123"/>
    <lineage>
        <taxon>Bacteria</taxon>
        <taxon>Bacillati</taxon>
        <taxon>Actinomycetota</taxon>
        <taxon>Actinomycetes</taxon>
        <taxon>Micrococcales</taxon>
        <taxon>Microbacteriaceae</taxon>
        <taxon>Plantibacter</taxon>
    </lineage>
</organism>
<dbReference type="GO" id="GO:0003677">
    <property type="term" value="F:DNA binding"/>
    <property type="evidence" value="ECO:0007669"/>
    <property type="project" value="UniProtKB-UniRule"/>
</dbReference>
<dbReference type="InterPro" id="IPR002104">
    <property type="entry name" value="Integrase_catalytic"/>
</dbReference>
<protein>
    <submittedName>
        <fullName evidence="8">Site-specific recombinase XerD</fullName>
    </submittedName>
</protein>
<dbReference type="EMBL" id="RKHL01000001">
    <property type="protein sequence ID" value="ROR83249.1"/>
    <property type="molecule type" value="Genomic_DNA"/>
</dbReference>
<reference evidence="8 9" key="1">
    <citation type="submission" date="2018-11" db="EMBL/GenBank/DDBJ databases">
        <title>Sequencing the genomes of 1000 actinobacteria strains.</title>
        <authorList>
            <person name="Klenk H.-P."/>
        </authorList>
    </citation>
    <scope>NUCLEOTIDE SEQUENCE [LARGE SCALE GENOMIC DNA]</scope>
    <source>
        <strain evidence="8 9">DSM 14012</strain>
    </source>
</reference>
<feature type="domain" description="Core-binding (CB)" evidence="7">
    <location>
        <begin position="23"/>
        <end position="120"/>
    </location>
</feature>
<evidence type="ECO:0000259" key="7">
    <source>
        <dbReference type="PROSITE" id="PS51900"/>
    </source>
</evidence>
<dbReference type="Gene3D" id="1.10.443.10">
    <property type="entry name" value="Intergrase catalytic core"/>
    <property type="match status" value="1"/>
</dbReference>
<dbReference type="GO" id="GO:0006310">
    <property type="term" value="P:DNA recombination"/>
    <property type="evidence" value="ECO:0007669"/>
    <property type="project" value="UniProtKB-KW"/>
</dbReference>
<proteinExistence type="inferred from homology"/>